<evidence type="ECO:0000256" key="1">
    <source>
        <dbReference type="SAM" id="MobiDB-lite"/>
    </source>
</evidence>
<reference evidence="2 3" key="1">
    <citation type="journal article" date="2015" name="Genome Announc.">
        <title>Draft Genome Sequence of Brevibacillus brevis DZQ7, a Plant Growth-Promoting Rhizobacterium with Broad-Spectrum Antimicrobial Activity.</title>
        <authorList>
            <person name="Hou Q."/>
            <person name="Wang C."/>
            <person name="Hou X."/>
            <person name="Xia Z."/>
            <person name="Ye J."/>
            <person name="Liu K."/>
            <person name="Liu H."/>
            <person name="Wang J."/>
            <person name="Guo H."/>
            <person name="Yu X."/>
            <person name="Yang Y."/>
            <person name="Du B."/>
            <person name="Ding Y."/>
        </authorList>
    </citation>
    <scope>NUCLEOTIDE SEQUENCE [LARGE SCALE GENOMIC DNA]</scope>
    <source>
        <strain evidence="2 3">DZQ7</strain>
    </source>
</reference>
<feature type="compositionally biased region" description="Basic and acidic residues" evidence="1">
    <location>
        <begin position="472"/>
        <end position="498"/>
    </location>
</feature>
<protein>
    <submittedName>
        <fullName evidence="2">Phage portal protein</fullName>
    </submittedName>
</protein>
<name>A0A2Z4MK77_BREBE</name>
<dbReference type="Proteomes" id="UP000036061">
    <property type="component" value="Chromosome"/>
</dbReference>
<feature type="compositionally biased region" description="Acidic residues" evidence="1">
    <location>
        <begin position="502"/>
        <end position="515"/>
    </location>
</feature>
<accession>A0A2Z4MK77</accession>
<feature type="region of interest" description="Disordered" evidence="1">
    <location>
        <begin position="472"/>
        <end position="515"/>
    </location>
</feature>
<gene>
    <name evidence="2" type="ORF">AB432_018365</name>
</gene>
<organism evidence="2 3">
    <name type="scientific">Brevibacillus brevis</name>
    <name type="common">Bacillus brevis</name>
    <dbReference type="NCBI Taxonomy" id="1393"/>
    <lineage>
        <taxon>Bacteria</taxon>
        <taxon>Bacillati</taxon>
        <taxon>Bacillota</taxon>
        <taxon>Bacilli</taxon>
        <taxon>Bacillales</taxon>
        <taxon>Paenibacillaceae</taxon>
        <taxon>Brevibacillus</taxon>
    </lineage>
</organism>
<dbReference type="Pfam" id="PF05133">
    <property type="entry name" value="SPP1_portal"/>
    <property type="match status" value="1"/>
</dbReference>
<sequence length="515" mass="59495">MQTMLLEEFYEENKANNSWRWVSDLIKKHQTKDYSLMRRYVDGDQDILYKQEEKGKPNNKIVLNFARKIIDFGTSYIASNPIRYSANEAGTDVEEYVKKLQAVLMANDEESLSYDIIEDGSIDGEVFEYYYFDEDGQICIAEFKADECIAVYDTTVKAKLIAVIRYYTMTDVSRNTKTMLVEVYDENEITYLRQEGTAFVLDMSREQNPVSHNITVRVKDQDGKFQQKPVVPWTHYVNRRRKHQQNRDDGMVEGMGDLSDLKHLMDAINKAVTGKVDVQEYFKNPKVLFEDLDLDDLILYDSEGSLITDVEKKKQYLAKMWSTSQILVGGKAVPITWDLQDQHEENTINRLIESLLDQTGTPHLRPDQVGTAPSGIALKIIFYHADIKAGIKMRQYGKGFRNRIRILTGMLNRKHKKQWDYQAVDVKFSKNMPVNLVEMVEIVTKLVGQLSHEERLALLPFVDDPRASREKLLKEQDEEAERRMRILDPDALEDKEPTDNDAPPDDENSPDGDAA</sequence>
<dbReference type="InterPro" id="IPR021145">
    <property type="entry name" value="Portal_protein_SPP1_Gp6-like"/>
</dbReference>
<dbReference type="RefSeq" id="WP_048033506.1">
    <property type="nucleotide sequence ID" value="NZ_CP030117.1"/>
</dbReference>
<dbReference type="EMBL" id="CP030117">
    <property type="protein sequence ID" value="AWX56888.1"/>
    <property type="molecule type" value="Genomic_DNA"/>
</dbReference>
<proteinExistence type="predicted"/>
<evidence type="ECO:0000313" key="2">
    <source>
        <dbReference type="EMBL" id="AWX56888.1"/>
    </source>
</evidence>
<dbReference type="AlphaFoldDB" id="A0A2Z4MK77"/>
<evidence type="ECO:0000313" key="3">
    <source>
        <dbReference type="Proteomes" id="UP000036061"/>
    </source>
</evidence>